<keyword evidence="4" id="KW-1133">Transmembrane helix</keyword>
<feature type="signal peptide" evidence="5">
    <location>
        <begin position="1"/>
        <end position="21"/>
    </location>
</feature>
<proteinExistence type="inferred from homology"/>
<comment type="similarity">
    <text evidence="1">Belongs to the short-chain dehydrogenases/reductases (SDR) family.</text>
</comment>
<name>A0A9K3L0S8_9STRA</name>
<feature type="region of interest" description="Disordered" evidence="3">
    <location>
        <begin position="387"/>
        <end position="423"/>
    </location>
</feature>
<dbReference type="PANTHER" id="PTHR24320:SF148">
    <property type="entry name" value="NAD(P)-BINDING ROSSMANN-FOLD SUPERFAMILY PROTEIN"/>
    <property type="match status" value="1"/>
</dbReference>
<comment type="caution">
    <text evidence="6">The sequence shown here is derived from an EMBL/GenBank/DDBJ whole genome shotgun (WGS) entry which is preliminary data.</text>
</comment>
<sequence length="423" mass="45595">MKLVKILLLVSQLTFFSDGWAFRKARIKKITSLARKSLMIGAAGGFVLGTAAATGAALVINEQINNRPPPYEPPFNSLNDKLVLITGGTSGLGLESAKRLGAAGATIVLTSRSSQKGVEGVEEVRKYIKSKVSGEPKVYSLTLDLDDLSSVKAFPDSFGLLIGSLGLKQIDVLLNNAGVMAIPTRELTVDGYERTFQSNHLGHFVLTAGLFPYLNRDRATVINVSSEAYQIARGGLDITNLNGEASYGAWTSYGQSKLANILFTQELQRRAIVSGDSSWLTAVTLHPGAVSTDLGRYLIGEELWREFKQNAPAPIESLVRNALSVVTKTVQEGASTQVYLAAGAEGDLQPGAFYEDCKVKSLQTFATSTVDARKLWEKSEELGGISFTFGTPSATFPNSASTNPEESQESDDDDKMEEDDVEY</sequence>
<keyword evidence="2" id="KW-0560">Oxidoreductase</keyword>
<organism evidence="6 7">
    <name type="scientific">Nitzschia inconspicua</name>
    <dbReference type="NCBI Taxonomy" id="303405"/>
    <lineage>
        <taxon>Eukaryota</taxon>
        <taxon>Sar</taxon>
        <taxon>Stramenopiles</taxon>
        <taxon>Ochrophyta</taxon>
        <taxon>Bacillariophyta</taxon>
        <taxon>Bacillariophyceae</taxon>
        <taxon>Bacillariophycidae</taxon>
        <taxon>Bacillariales</taxon>
        <taxon>Bacillariaceae</taxon>
        <taxon>Nitzschia</taxon>
    </lineage>
</organism>
<evidence type="ECO:0000256" key="4">
    <source>
        <dbReference type="SAM" id="Phobius"/>
    </source>
</evidence>
<keyword evidence="5" id="KW-0732">Signal</keyword>
<dbReference type="Pfam" id="PF00106">
    <property type="entry name" value="adh_short"/>
    <property type="match status" value="1"/>
</dbReference>
<evidence type="ECO:0000313" key="7">
    <source>
        <dbReference type="Proteomes" id="UP000693970"/>
    </source>
</evidence>
<feature type="chain" id="PRO_5039908352" evidence="5">
    <location>
        <begin position="22"/>
        <end position="423"/>
    </location>
</feature>
<reference evidence="6" key="1">
    <citation type="journal article" date="2021" name="Sci. Rep.">
        <title>Diploid genomic architecture of Nitzschia inconspicua, an elite biomass production diatom.</title>
        <authorList>
            <person name="Oliver A."/>
            <person name="Podell S."/>
            <person name="Pinowska A."/>
            <person name="Traller J.C."/>
            <person name="Smith S.R."/>
            <person name="McClure R."/>
            <person name="Beliaev A."/>
            <person name="Bohutskyi P."/>
            <person name="Hill E.A."/>
            <person name="Rabines A."/>
            <person name="Zheng H."/>
            <person name="Allen L.Z."/>
            <person name="Kuo A."/>
            <person name="Grigoriev I.V."/>
            <person name="Allen A.E."/>
            <person name="Hazlebeck D."/>
            <person name="Allen E.E."/>
        </authorList>
    </citation>
    <scope>NUCLEOTIDE SEQUENCE</scope>
    <source>
        <strain evidence="6">Hildebrandi</strain>
    </source>
</reference>
<dbReference type="InterPro" id="IPR002347">
    <property type="entry name" value="SDR_fam"/>
</dbReference>
<keyword evidence="4" id="KW-0812">Transmembrane</keyword>
<protein>
    <submittedName>
        <fullName evidence="6">Short-chain dehydrogenase/reductase SDR</fullName>
    </submittedName>
</protein>
<keyword evidence="7" id="KW-1185">Reference proteome</keyword>
<dbReference type="PANTHER" id="PTHR24320">
    <property type="entry name" value="RETINOL DEHYDROGENASE"/>
    <property type="match status" value="1"/>
</dbReference>
<feature type="transmembrane region" description="Helical" evidence="4">
    <location>
        <begin position="37"/>
        <end position="60"/>
    </location>
</feature>
<feature type="compositionally biased region" description="Acidic residues" evidence="3">
    <location>
        <begin position="406"/>
        <end position="423"/>
    </location>
</feature>
<keyword evidence="4" id="KW-0472">Membrane</keyword>
<gene>
    <name evidence="6" type="ORF">IV203_009336</name>
</gene>
<feature type="compositionally biased region" description="Polar residues" evidence="3">
    <location>
        <begin position="388"/>
        <end position="404"/>
    </location>
</feature>
<dbReference type="EMBL" id="JAGRRH010000017">
    <property type="protein sequence ID" value="KAG7353287.1"/>
    <property type="molecule type" value="Genomic_DNA"/>
</dbReference>
<dbReference type="GO" id="GO:0016491">
    <property type="term" value="F:oxidoreductase activity"/>
    <property type="evidence" value="ECO:0007669"/>
    <property type="project" value="UniProtKB-KW"/>
</dbReference>
<evidence type="ECO:0000256" key="2">
    <source>
        <dbReference type="ARBA" id="ARBA00023002"/>
    </source>
</evidence>
<evidence type="ECO:0000256" key="5">
    <source>
        <dbReference type="SAM" id="SignalP"/>
    </source>
</evidence>
<evidence type="ECO:0000313" key="6">
    <source>
        <dbReference type="EMBL" id="KAG7353287.1"/>
    </source>
</evidence>
<accession>A0A9K3L0S8</accession>
<dbReference type="OrthoDB" id="157221at2759"/>
<dbReference type="Proteomes" id="UP000693970">
    <property type="component" value="Unassembled WGS sequence"/>
</dbReference>
<dbReference type="AlphaFoldDB" id="A0A9K3L0S8"/>
<evidence type="ECO:0000256" key="3">
    <source>
        <dbReference type="SAM" id="MobiDB-lite"/>
    </source>
</evidence>
<reference evidence="6" key="2">
    <citation type="submission" date="2021-04" db="EMBL/GenBank/DDBJ databases">
        <authorList>
            <person name="Podell S."/>
        </authorList>
    </citation>
    <scope>NUCLEOTIDE SEQUENCE</scope>
    <source>
        <strain evidence="6">Hildebrandi</strain>
    </source>
</reference>
<evidence type="ECO:0000256" key="1">
    <source>
        <dbReference type="ARBA" id="ARBA00006484"/>
    </source>
</evidence>